<name>A0ACC2GIC2_DALPE</name>
<sequence>MGEISLILGYKSCIALGEKRRKIEVPYSRGPEHELISALGIYLSLFNKSWERDCFEVVSHPEHILPAALLSTSN</sequence>
<evidence type="ECO:0000313" key="2">
    <source>
        <dbReference type="Proteomes" id="UP001157502"/>
    </source>
</evidence>
<feature type="non-terminal residue" evidence="1">
    <location>
        <position position="74"/>
    </location>
</feature>
<organism evidence="1 2">
    <name type="scientific">Dallia pectoralis</name>
    <name type="common">Alaska blackfish</name>
    <dbReference type="NCBI Taxonomy" id="75939"/>
    <lineage>
        <taxon>Eukaryota</taxon>
        <taxon>Metazoa</taxon>
        <taxon>Chordata</taxon>
        <taxon>Craniata</taxon>
        <taxon>Vertebrata</taxon>
        <taxon>Euteleostomi</taxon>
        <taxon>Actinopterygii</taxon>
        <taxon>Neopterygii</taxon>
        <taxon>Teleostei</taxon>
        <taxon>Protacanthopterygii</taxon>
        <taxon>Esociformes</taxon>
        <taxon>Umbridae</taxon>
        <taxon>Dallia</taxon>
    </lineage>
</organism>
<reference evidence="1" key="1">
    <citation type="submission" date="2021-05" db="EMBL/GenBank/DDBJ databases">
        <authorList>
            <person name="Pan Q."/>
            <person name="Jouanno E."/>
            <person name="Zahm M."/>
            <person name="Klopp C."/>
            <person name="Cabau C."/>
            <person name="Louis A."/>
            <person name="Berthelot C."/>
            <person name="Parey E."/>
            <person name="Roest Crollius H."/>
            <person name="Montfort J."/>
            <person name="Robinson-Rechavi M."/>
            <person name="Bouchez O."/>
            <person name="Lampietro C."/>
            <person name="Lopez Roques C."/>
            <person name="Donnadieu C."/>
            <person name="Postlethwait J."/>
            <person name="Bobe J."/>
            <person name="Dillon D."/>
            <person name="Chandos A."/>
            <person name="von Hippel F."/>
            <person name="Guiguen Y."/>
        </authorList>
    </citation>
    <scope>NUCLEOTIDE SEQUENCE</scope>
    <source>
        <strain evidence="1">YG-Jan2019</strain>
    </source>
</reference>
<dbReference type="EMBL" id="CM055740">
    <property type="protein sequence ID" value="KAJ8003245.1"/>
    <property type="molecule type" value="Genomic_DNA"/>
</dbReference>
<comment type="caution">
    <text evidence="1">The sequence shown here is derived from an EMBL/GenBank/DDBJ whole genome shotgun (WGS) entry which is preliminary data.</text>
</comment>
<gene>
    <name evidence="1" type="ORF">DPEC_G00167400</name>
</gene>
<proteinExistence type="predicted"/>
<dbReference type="Proteomes" id="UP001157502">
    <property type="component" value="Chromosome 13"/>
</dbReference>
<keyword evidence="2" id="KW-1185">Reference proteome</keyword>
<accession>A0ACC2GIC2</accession>
<protein>
    <submittedName>
        <fullName evidence="1">Uncharacterized protein</fullName>
    </submittedName>
</protein>
<evidence type="ECO:0000313" key="1">
    <source>
        <dbReference type="EMBL" id="KAJ8003245.1"/>
    </source>
</evidence>